<name>A0ABW2L1A1_9PROT</name>
<dbReference type="Proteomes" id="UP001596456">
    <property type="component" value="Unassembled WGS sequence"/>
</dbReference>
<dbReference type="InterPro" id="IPR014710">
    <property type="entry name" value="RmlC-like_jellyroll"/>
</dbReference>
<evidence type="ECO:0000313" key="3">
    <source>
        <dbReference type="Proteomes" id="UP001596456"/>
    </source>
</evidence>
<protein>
    <submittedName>
        <fullName evidence="2">Cupin domain-containing protein</fullName>
    </submittedName>
</protein>
<dbReference type="Gene3D" id="2.60.120.10">
    <property type="entry name" value="Jelly Rolls"/>
    <property type="match status" value="1"/>
</dbReference>
<organism evidence="2 3">
    <name type="scientific">Rhodocista pekingensis</name>
    <dbReference type="NCBI Taxonomy" id="201185"/>
    <lineage>
        <taxon>Bacteria</taxon>
        <taxon>Pseudomonadati</taxon>
        <taxon>Pseudomonadota</taxon>
        <taxon>Alphaproteobacteria</taxon>
        <taxon>Rhodospirillales</taxon>
        <taxon>Azospirillaceae</taxon>
        <taxon>Rhodocista</taxon>
    </lineage>
</organism>
<sequence length="117" mass="12745">MPVPPVVSFQDPLPEAESYRPDAAKVLAGDPVQRVANVFSSADGRFNCGVWSGEPGTWRVSFSENEFCRLLEGVVVVTADDGPARTFRAGDAFVMPAGFEGTWEVVERATKLYAVYE</sequence>
<dbReference type="PANTHER" id="PTHR40943:SF2">
    <property type="entry name" value="(S)-UREIDOGLYCINE AMINOHYDROLASE CUPIN DOMAIN-CONTAINING PROTEIN"/>
    <property type="match status" value="1"/>
</dbReference>
<dbReference type="CDD" id="cd02227">
    <property type="entry name" value="cupin_TM1112-like"/>
    <property type="match status" value="1"/>
</dbReference>
<keyword evidence="3" id="KW-1185">Reference proteome</keyword>
<dbReference type="Pfam" id="PF05899">
    <property type="entry name" value="Cupin_3"/>
    <property type="match status" value="1"/>
</dbReference>
<comment type="caution">
    <text evidence="2">The sequence shown here is derived from an EMBL/GenBank/DDBJ whole genome shotgun (WGS) entry which is preliminary data.</text>
</comment>
<dbReference type="RefSeq" id="WP_377360681.1">
    <property type="nucleotide sequence ID" value="NZ_JBHTCM010000027.1"/>
</dbReference>
<dbReference type="SUPFAM" id="SSF51182">
    <property type="entry name" value="RmlC-like cupins"/>
    <property type="match status" value="1"/>
</dbReference>
<evidence type="ECO:0000313" key="2">
    <source>
        <dbReference type="EMBL" id="MFC7335143.1"/>
    </source>
</evidence>
<gene>
    <name evidence="2" type="ORF">ACFQPS_18390</name>
</gene>
<dbReference type="InterPro" id="IPR008579">
    <property type="entry name" value="UGlyAH_Cupin_dom"/>
</dbReference>
<accession>A0ABW2L1A1</accession>
<proteinExistence type="predicted"/>
<dbReference type="EMBL" id="JBHTCM010000027">
    <property type="protein sequence ID" value="MFC7335143.1"/>
    <property type="molecule type" value="Genomic_DNA"/>
</dbReference>
<dbReference type="PANTHER" id="PTHR40943">
    <property type="entry name" value="CYTOPLASMIC PROTEIN-RELATED"/>
    <property type="match status" value="1"/>
</dbReference>
<dbReference type="InterPro" id="IPR011051">
    <property type="entry name" value="RmlC_Cupin_sf"/>
</dbReference>
<feature type="domain" description="(S)-ureidoglycine aminohydrolase cupin" evidence="1">
    <location>
        <begin position="41"/>
        <end position="113"/>
    </location>
</feature>
<reference evidence="3" key="1">
    <citation type="journal article" date="2019" name="Int. J. Syst. Evol. Microbiol.">
        <title>The Global Catalogue of Microorganisms (GCM) 10K type strain sequencing project: providing services to taxonomists for standard genome sequencing and annotation.</title>
        <authorList>
            <consortium name="The Broad Institute Genomics Platform"/>
            <consortium name="The Broad Institute Genome Sequencing Center for Infectious Disease"/>
            <person name="Wu L."/>
            <person name="Ma J."/>
        </authorList>
    </citation>
    <scope>NUCLEOTIDE SEQUENCE [LARGE SCALE GENOMIC DNA]</scope>
    <source>
        <strain evidence="3">CGMCC 1.16275</strain>
    </source>
</reference>
<evidence type="ECO:0000259" key="1">
    <source>
        <dbReference type="Pfam" id="PF05899"/>
    </source>
</evidence>